<organism evidence="2 3">
    <name type="scientific">Nocardia brasiliensis (strain ATCC 700358 / HUJEG-1)</name>
    <dbReference type="NCBI Taxonomy" id="1133849"/>
    <lineage>
        <taxon>Bacteria</taxon>
        <taxon>Bacillati</taxon>
        <taxon>Actinomycetota</taxon>
        <taxon>Actinomycetes</taxon>
        <taxon>Mycobacteriales</taxon>
        <taxon>Nocardiaceae</taxon>
        <taxon>Nocardia</taxon>
    </lineage>
</organism>
<evidence type="ECO:0000313" key="3">
    <source>
        <dbReference type="Proteomes" id="UP000006304"/>
    </source>
</evidence>
<dbReference type="AlphaFoldDB" id="K0EVI2"/>
<accession>K0EVI2</accession>
<name>K0EVI2_NOCB7</name>
<feature type="region of interest" description="Disordered" evidence="1">
    <location>
        <begin position="12"/>
        <end position="36"/>
    </location>
</feature>
<dbReference type="HOGENOM" id="CLU_2826784_0_0_11"/>
<evidence type="ECO:0000256" key="1">
    <source>
        <dbReference type="SAM" id="MobiDB-lite"/>
    </source>
</evidence>
<protein>
    <submittedName>
        <fullName evidence="2">Uncharacterized protein</fullName>
    </submittedName>
</protein>
<keyword evidence="3" id="KW-1185">Reference proteome</keyword>
<dbReference type="KEGG" id="nbr:O3I_018315"/>
<reference evidence="2 3" key="1">
    <citation type="journal article" date="2012" name="J. Bacteriol.">
        <title>Complete genome sequence of Nocardia brasiliensis HUJEG-1.</title>
        <authorList>
            <person name="Vera-Cabrera L."/>
            <person name="Ortiz-Lopez R."/>
            <person name="Elizondo-Gonzalez R."/>
            <person name="Perez-Maya A.A."/>
            <person name="Ocampo-Candiani J."/>
        </authorList>
    </citation>
    <scope>NUCLEOTIDE SEQUENCE [LARGE SCALE GENOMIC DNA]</scope>
    <source>
        <strain evidence="3">ATCC 700358</strain>
    </source>
</reference>
<dbReference type="EMBL" id="CP003876">
    <property type="protein sequence ID" value="AFU01622.1"/>
    <property type="molecule type" value="Genomic_DNA"/>
</dbReference>
<sequence length="66" mass="7031">MLHILETARATSAIQPASRAEGSSRVGIMLHPPDDGSVRGMQVVGGAAEQMHGRRADGRVGRLVRR</sequence>
<gene>
    <name evidence="2" type="ORF">O3I_018315</name>
</gene>
<evidence type="ECO:0000313" key="2">
    <source>
        <dbReference type="EMBL" id="AFU01622.1"/>
    </source>
</evidence>
<dbReference type="Proteomes" id="UP000006304">
    <property type="component" value="Chromosome"/>
</dbReference>
<proteinExistence type="predicted"/>